<dbReference type="PANTHER" id="PTHR43316">
    <property type="entry name" value="HYDROLASE, HALOACID DELAHOGENASE-RELATED"/>
    <property type="match status" value="1"/>
</dbReference>
<dbReference type="InterPro" id="IPR051540">
    <property type="entry name" value="S-2-haloacid_dehalogenase"/>
</dbReference>
<dbReference type="InterPro" id="IPR023214">
    <property type="entry name" value="HAD_sf"/>
</dbReference>
<dbReference type="Proteomes" id="UP000601597">
    <property type="component" value="Unassembled WGS sequence"/>
</dbReference>
<name>A0ABQ3AKR0_9GAMM</name>
<dbReference type="InterPro" id="IPR006439">
    <property type="entry name" value="HAD-SF_hydro_IA"/>
</dbReference>
<dbReference type="SUPFAM" id="SSF56784">
    <property type="entry name" value="HAD-like"/>
    <property type="match status" value="1"/>
</dbReference>
<comment type="function">
    <text evidence="3">Catalyzes the hydrolytic dehalogenation of small (S)-2-haloalkanoic acids to yield the corresponding (R)-2-hydroxyalkanoic acids.</text>
</comment>
<evidence type="ECO:0000313" key="4">
    <source>
        <dbReference type="EMBL" id="GGY60363.1"/>
    </source>
</evidence>
<accession>A0ABQ3AKR0</accession>
<keyword evidence="5" id="KW-1185">Reference proteome</keyword>
<dbReference type="Gene3D" id="1.10.150.240">
    <property type="entry name" value="Putative phosphatase, domain 2"/>
    <property type="match status" value="1"/>
</dbReference>
<dbReference type="SFLD" id="SFLDS00003">
    <property type="entry name" value="Haloacid_Dehalogenase"/>
    <property type="match status" value="1"/>
</dbReference>
<dbReference type="NCBIfam" id="TIGR01493">
    <property type="entry name" value="HAD-SF-IA-v2"/>
    <property type="match status" value="1"/>
</dbReference>
<evidence type="ECO:0000256" key="2">
    <source>
        <dbReference type="ARBA" id="ARBA00022801"/>
    </source>
</evidence>
<sequence length="220" mass="23763">MTSRVILFDVIETLFSLAPLKDRFLRNGAPEESADLFFAQLLRDAFALSAAGVFKPFPEIAQGTLRVLLESKGHQDVDSAVKDILSVFGELPAHPDVKAALESVHQAGARAVLLTNGSRANTEKLVAGAGLTELVDDVISIEDYQIWKPRSDVYREACQTFGVSPAEATLIAAHAWDVHGAMQAGLDGVWVRRQDTIFHPLMGKPTSMADSLPEAVKAAL</sequence>
<dbReference type="PANTHER" id="PTHR43316:SF3">
    <property type="entry name" value="HALOACID DEHALOGENASE, TYPE II (AFU_ORTHOLOGUE AFUA_2G07750)-RELATED"/>
    <property type="match status" value="1"/>
</dbReference>
<reference evidence="5" key="1">
    <citation type="journal article" date="2019" name="Int. J. Syst. Evol. Microbiol.">
        <title>The Global Catalogue of Microorganisms (GCM) 10K type strain sequencing project: providing services to taxonomists for standard genome sequencing and annotation.</title>
        <authorList>
            <consortium name="The Broad Institute Genomics Platform"/>
            <consortium name="The Broad Institute Genome Sequencing Center for Infectious Disease"/>
            <person name="Wu L."/>
            <person name="Ma J."/>
        </authorList>
    </citation>
    <scope>NUCLEOTIDE SEQUENCE [LARGE SCALE GENOMIC DNA]</scope>
    <source>
        <strain evidence="5">KCTC 22280</strain>
    </source>
</reference>
<gene>
    <name evidence="4" type="primary">chd1</name>
    <name evidence="4" type="ORF">GCM10007071_03730</name>
</gene>
<dbReference type="InterPro" id="IPR006328">
    <property type="entry name" value="2-HAD"/>
</dbReference>
<keyword evidence="2 3" id="KW-0378">Hydrolase</keyword>
<dbReference type="EMBL" id="BMXV01000001">
    <property type="protein sequence ID" value="GGY60363.1"/>
    <property type="molecule type" value="Genomic_DNA"/>
</dbReference>
<dbReference type="NCBIfam" id="TIGR01428">
    <property type="entry name" value="HAD_type_II"/>
    <property type="match status" value="1"/>
</dbReference>
<dbReference type="SFLD" id="SFLDG01129">
    <property type="entry name" value="C1.5:_HAD__Beta-PGM__Phosphata"/>
    <property type="match status" value="1"/>
</dbReference>
<comment type="similarity">
    <text evidence="1 3">Belongs to the HAD-like hydrolase superfamily. S-2-haloalkanoic acid dehalogenase family.</text>
</comment>
<comment type="catalytic activity">
    <reaction evidence="3">
        <text>an (S)-2-haloacid + H2O = a (2R)-2-hydroxycarboxylate + a halide anion + H(+)</text>
        <dbReference type="Rhea" id="RHEA:11192"/>
        <dbReference type="ChEBI" id="CHEBI:15377"/>
        <dbReference type="ChEBI" id="CHEBI:15378"/>
        <dbReference type="ChEBI" id="CHEBI:16042"/>
        <dbReference type="ChEBI" id="CHEBI:58314"/>
        <dbReference type="ChEBI" id="CHEBI:137405"/>
        <dbReference type="EC" id="3.8.1.2"/>
    </reaction>
</comment>
<comment type="caution">
    <text evidence="4">The sequence shown here is derived from an EMBL/GenBank/DDBJ whole genome shotgun (WGS) entry which is preliminary data.</text>
</comment>
<dbReference type="PRINTS" id="PR00413">
    <property type="entry name" value="HADHALOGNASE"/>
</dbReference>
<dbReference type="Gene3D" id="3.40.50.1000">
    <property type="entry name" value="HAD superfamily/HAD-like"/>
    <property type="match status" value="1"/>
</dbReference>
<dbReference type="EC" id="3.8.1.2" evidence="3"/>
<protein>
    <recommendedName>
        <fullName evidence="3">(S)-2-haloacid dehalogenase</fullName>
        <ecNumber evidence="3">3.8.1.2</ecNumber>
    </recommendedName>
    <alternativeName>
        <fullName evidence="3">2-haloalkanoic acid dehalogenase</fullName>
    </alternativeName>
    <alternativeName>
        <fullName evidence="3">Halocarboxylic acid halidohydrolase</fullName>
    </alternativeName>
    <alternativeName>
        <fullName evidence="3">L-2-haloacid dehalogenase</fullName>
    </alternativeName>
</protein>
<dbReference type="InterPro" id="IPR036412">
    <property type="entry name" value="HAD-like_sf"/>
</dbReference>
<dbReference type="InterPro" id="IPR023198">
    <property type="entry name" value="PGP-like_dom2"/>
</dbReference>
<evidence type="ECO:0000313" key="5">
    <source>
        <dbReference type="Proteomes" id="UP000601597"/>
    </source>
</evidence>
<organism evidence="4 5">
    <name type="scientific">Marinobacter zhanjiangensis</name>
    <dbReference type="NCBI Taxonomy" id="578215"/>
    <lineage>
        <taxon>Bacteria</taxon>
        <taxon>Pseudomonadati</taxon>
        <taxon>Pseudomonadota</taxon>
        <taxon>Gammaproteobacteria</taxon>
        <taxon>Pseudomonadales</taxon>
        <taxon>Marinobacteraceae</taxon>
        <taxon>Marinobacter</taxon>
    </lineage>
</organism>
<dbReference type="Pfam" id="PF00702">
    <property type="entry name" value="Hydrolase"/>
    <property type="match status" value="1"/>
</dbReference>
<dbReference type="RefSeq" id="WP_189571941.1">
    <property type="nucleotide sequence ID" value="NZ_BMXV01000001.1"/>
</dbReference>
<proteinExistence type="inferred from homology"/>
<evidence type="ECO:0000256" key="1">
    <source>
        <dbReference type="ARBA" id="ARBA00008106"/>
    </source>
</evidence>
<evidence type="ECO:0000256" key="3">
    <source>
        <dbReference type="RuleBase" id="RU368077"/>
    </source>
</evidence>